<sequence length="36" mass="4030">MSTTSKNHCAKQSKCNNKIILPEKMHAKQITASKQT</sequence>
<name>A0A0A8XRW9_ARUDO</name>
<protein>
    <submittedName>
        <fullName evidence="1">Uncharacterized protein</fullName>
    </submittedName>
</protein>
<dbReference type="AlphaFoldDB" id="A0A0A8XRW9"/>
<proteinExistence type="predicted"/>
<dbReference type="EMBL" id="GBRH01281314">
    <property type="protein sequence ID" value="JAD16581.1"/>
    <property type="molecule type" value="Transcribed_RNA"/>
</dbReference>
<evidence type="ECO:0000313" key="1">
    <source>
        <dbReference type="EMBL" id="JAD16581.1"/>
    </source>
</evidence>
<accession>A0A0A8XRW9</accession>
<reference evidence="1" key="2">
    <citation type="journal article" date="2015" name="Data Brief">
        <title>Shoot transcriptome of the giant reed, Arundo donax.</title>
        <authorList>
            <person name="Barrero R.A."/>
            <person name="Guerrero F.D."/>
            <person name="Moolhuijzen P."/>
            <person name="Goolsby J.A."/>
            <person name="Tidwell J."/>
            <person name="Bellgard S.E."/>
            <person name="Bellgard M.I."/>
        </authorList>
    </citation>
    <scope>NUCLEOTIDE SEQUENCE</scope>
    <source>
        <tissue evidence="1">Shoot tissue taken approximately 20 cm above the soil surface</tissue>
    </source>
</reference>
<reference evidence="1" key="1">
    <citation type="submission" date="2014-09" db="EMBL/GenBank/DDBJ databases">
        <authorList>
            <person name="Magalhaes I.L.F."/>
            <person name="Oliveira U."/>
            <person name="Santos F.R."/>
            <person name="Vidigal T.H.D.A."/>
            <person name="Brescovit A.D."/>
            <person name="Santos A.J."/>
        </authorList>
    </citation>
    <scope>NUCLEOTIDE SEQUENCE</scope>
    <source>
        <tissue evidence="1">Shoot tissue taken approximately 20 cm above the soil surface</tissue>
    </source>
</reference>
<organism evidence="1">
    <name type="scientific">Arundo donax</name>
    <name type="common">Giant reed</name>
    <name type="synonym">Donax arundinaceus</name>
    <dbReference type="NCBI Taxonomy" id="35708"/>
    <lineage>
        <taxon>Eukaryota</taxon>
        <taxon>Viridiplantae</taxon>
        <taxon>Streptophyta</taxon>
        <taxon>Embryophyta</taxon>
        <taxon>Tracheophyta</taxon>
        <taxon>Spermatophyta</taxon>
        <taxon>Magnoliopsida</taxon>
        <taxon>Liliopsida</taxon>
        <taxon>Poales</taxon>
        <taxon>Poaceae</taxon>
        <taxon>PACMAD clade</taxon>
        <taxon>Arundinoideae</taxon>
        <taxon>Arundineae</taxon>
        <taxon>Arundo</taxon>
    </lineage>
</organism>